<gene>
    <name evidence="10" type="ORF">H9634_03830</name>
</gene>
<keyword evidence="2 7" id="KW-0813">Transport</keyword>
<keyword evidence="11" id="KW-1185">Reference proteome</keyword>
<feature type="domain" description="ABC transmembrane type-1" evidence="9">
    <location>
        <begin position="154"/>
        <end position="352"/>
    </location>
</feature>
<dbReference type="PROSITE" id="PS50928">
    <property type="entry name" value="ABC_TM1"/>
    <property type="match status" value="1"/>
</dbReference>
<proteinExistence type="inferred from homology"/>
<feature type="compositionally biased region" description="Gly residues" evidence="8">
    <location>
        <begin position="27"/>
        <end position="64"/>
    </location>
</feature>
<keyword evidence="4 7" id="KW-0812">Transmembrane</keyword>
<evidence type="ECO:0000256" key="8">
    <source>
        <dbReference type="SAM" id="MobiDB-lite"/>
    </source>
</evidence>
<evidence type="ECO:0000259" key="9">
    <source>
        <dbReference type="PROSITE" id="PS50928"/>
    </source>
</evidence>
<evidence type="ECO:0000256" key="7">
    <source>
        <dbReference type="RuleBase" id="RU363032"/>
    </source>
</evidence>
<keyword evidence="3" id="KW-1003">Cell membrane</keyword>
<keyword evidence="6 7" id="KW-0472">Membrane</keyword>
<feature type="transmembrane region" description="Helical" evidence="7">
    <location>
        <begin position="157"/>
        <end position="182"/>
    </location>
</feature>
<dbReference type="PANTHER" id="PTHR43386:SF1">
    <property type="entry name" value="D,D-DIPEPTIDE TRANSPORT SYSTEM PERMEASE PROTEIN DDPC-RELATED"/>
    <property type="match status" value="1"/>
</dbReference>
<dbReference type="Pfam" id="PF00528">
    <property type="entry name" value="BPD_transp_1"/>
    <property type="match status" value="1"/>
</dbReference>
<dbReference type="InterPro" id="IPR035906">
    <property type="entry name" value="MetI-like_sf"/>
</dbReference>
<evidence type="ECO:0000256" key="1">
    <source>
        <dbReference type="ARBA" id="ARBA00004651"/>
    </source>
</evidence>
<evidence type="ECO:0000313" key="10">
    <source>
        <dbReference type="EMBL" id="MBD8019913.1"/>
    </source>
</evidence>
<evidence type="ECO:0000256" key="3">
    <source>
        <dbReference type="ARBA" id="ARBA00022475"/>
    </source>
</evidence>
<feature type="transmembrane region" description="Helical" evidence="7">
    <location>
        <begin position="330"/>
        <end position="352"/>
    </location>
</feature>
<dbReference type="Gene3D" id="1.10.3720.10">
    <property type="entry name" value="MetI-like"/>
    <property type="match status" value="1"/>
</dbReference>
<organism evidence="10 11">
    <name type="scientific">Brevibacterium gallinarum</name>
    <dbReference type="NCBI Taxonomy" id="2762220"/>
    <lineage>
        <taxon>Bacteria</taxon>
        <taxon>Bacillati</taxon>
        <taxon>Actinomycetota</taxon>
        <taxon>Actinomycetes</taxon>
        <taxon>Micrococcales</taxon>
        <taxon>Brevibacteriaceae</taxon>
        <taxon>Brevibacterium</taxon>
    </lineage>
</organism>
<sequence length="378" mass="39164">MTHPTDRTNDSTGSAHAATGARAAGASGAGTGQTGASGAGTGQTGGASGAGTGQTGASGAGTGGSQRHWTSRVPVISHLKQSVGLQRGMLIAGLVMCAIVLLTALLAPLLAPYGFNQLADEAGRFGAQQPPSSKHSWGTTVGGFDVLSRVIWGARTAVFVIVVAVLMSIFLGVILGLVSGYIGGWLDRILVVVADAIYAFPTLLLAIVMTIVISGGQSNVIGGVFAAAISITVVFIPQYFRVVRAETVRLKAEPFVEAAQVIGVSKTRIVARHIYRNATRNLPLIFTLNASEAILTLAALGFLGFGIEPTSASEWGYDLNKALADVTSGIWWTSVFPGTAIVMTVLGITLVGESINDLNDPRLRVRRKKARAKKVENA</sequence>
<protein>
    <submittedName>
        <fullName evidence="10">ABC transporter permease</fullName>
    </submittedName>
</protein>
<feature type="transmembrane region" description="Helical" evidence="7">
    <location>
        <begin position="220"/>
        <end position="240"/>
    </location>
</feature>
<comment type="caution">
    <text evidence="10">The sequence shown here is derived from an EMBL/GenBank/DDBJ whole genome shotgun (WGS) entry which is preliminary data.</text>
</comment>
<dbReference type="CDD" id="cd06261">
    <property type="entry name" value="TM_PBP2"/>
    <property type="match status" value="1"/>
</dbReference>
<reference evidence="10 11" key="1">
    <citation type="submission" date="2020-08" db="EMBL/GenBank/DDBJ databases">
        <title>A Genomic Blueprint of the Chicken Gut Microbiome.</title>
        <authorList>
            <person name="Gilroy R."/>
            <person name="Ravi A."/>
            <person name="Getino M."/>
            <person name="Pursley I."/>
            <person name="Horton D.L."/>
            <person name="Alikhan N.-F."/>
            <person name="Baker D."/>
            <person name="Gharbi K."/>
            <person name="Hall N."/>
            <person name="Watson M."/>
            <person name="Adriaenssens E.M."/>
            <person name="Foster-Nyarko E."/>
            <person name="Jarju S."/>
            <person name="Secka A."/>
            <person name="Antonio M."/>
            <person name="Oren A."/>
            <person name="Chaudhuri R."/>
            <person name="La Ragione R.M."/>
            <person name="Hildebrand F."/>
            <person name="Pallen M.J."/>
        </authorList>
    </citation>
    <scope>NUCLEOTIDE SEQUENCE [LARGE SCALE GENOMIC DNA]</scope>
    <source>
        <strain evidence="10 11">Re57</strain>
    </source>
</reference>
<evidence type="ECO:0000256" key="5">
    <source>
        <dbReference type="ARBA" id="ARBA00022989"/>
    </source>
</evidence>
<dbReference type="InterPro" id="IPR050366">
    <property type="entry name" value="BP-dependent_transpt_permease"/>
</dbReference>
<dbReference type="PANTHER" id="PTHR43386">
    <property type="entry name" value="OLIGOPEPTIDE TRANSPORT SYSTEM PERMEASE PROTEIN APPC"/>
    <property type="match status" value="1"/>
</dbReference>
<evidence type="ECO:0000256" key="2">
    <source>
        <dbReference type="ARBA" id="ARBA00022448"/>
    </source>
</evidence>
<dbReference type="SUPFAM" id="SSF161098">
    <property type="entry name" value="MetI-like"/>
    <property type="match status" value="1"/>
</dbReference>
<dbReference type="EMBL" id="JACSPY010000002">
    <property type="protein sequence ID" value="MBD8019913.1"/>
    <property type="molecule type" value="Genomic_DNA"/>
</dbReference>
<dbReference type="RefSeq" id="WP_191725445.1">
    <property type="nucleotide sequence ID" value="NZ_JACSPY010000002.1"/>
</dbReference>
<accession>A0ABR8WS65</accession>
<feature type="transmembrane region" description="Helical" evidence="7">
    <location>
        <begin position="89"/>
        <end position="111"/>
    </location>
</feature>
<comment type="subcellular location">
    <subcellularLocation>
        <location evidence="1 7">Cell membrane</location>
        <topology evidence="1 7">Multi-pass membrane protein</topology>
    </subcellularLocation>
</comment>
<dbReference type="InterPro" id="IPR000515">
    <property type="entry name" value="MetI-like"/>
</dbReference>
<feature type="region of interest" description="Disordered" evidence="8">
    <location>
        <begin position="1"/>
        <end position="68"/>
    </location>
</feature>
<dbReference type="Proteomes" id="UP000651517">
    <property type="component" value="Unassembled WGS sequence"/>
</dbReference>
<comment type="similarity">
    <text evidence="7">Belongs to the binding-protein-dependent transport system permease family.</text>
</comment>
<feature type="transmembrane region" description="Helical" evidence="7">
    <location>
        <begin position="282"/>
        <end position="307"/>
    </location>
</feature>
<keyword evidence="5 7" id="KW-1133">Transmembrane helix</keyword>
<evidence type="ECO:0000256" key="6">
    <source>
        <dbReference type="ARBA" id="ARBA00023136"/>
    </source>
</evidence>
<evidence type="ECO:0000256" key="4">
    <source>
        <dbReference type="ARBA" id="ARBA00022692"/>
    </source>
</evidence>
<evidence type="ECO:0000313" key="11">
    <source>
        <dbReference type="Proteomes" id="UP000651517"/>
    </source>
</evidence>
<feature type="transmembrane region" description="Helical" evidence="7">
    <location>
        <begin position="189"/>
        <end position="214"/>
    </location>
</feature>
<feature type="compositionally biased region" description="Low complexity" evidence="8">
    <location>
        <begin position="11"/>
        <end position="26"/>
    </location>
</feature>
<name>A0ABR8WS65_9MICO</name>